<gene>
    <name evidence="2" type="ORF">CPLU01_02637</name>
</gene>
<reference evidence="2" key="1">
    <citation type="journal article" date="2020" name="Phytopathology">
        <title>Genome Sequence Resources of Colletotrichum truncatum, C. plurivorum, C. musicola, and C. sojae: Four Species Pathogenic to Soybean (Glycine max).</title>
        <authorList>
            <person name="Rogerio F."/>
            <person name="Boufleur T.R."/>
            <person name="Ciampi-Guillardi M."/>
            <person name="Sukno S.A."/>
            <person name="Thon M.R."/>
            <person name="Massola Junior N.S."/>
            <person name="Baroncelli R."/>
        </authorList>
    </citation>
    <scope>NUCLEOTIDE SEQUENCE</scope>
    <source>
        <strain evidence="2">LFN00145</strain>
    </source>
</reference>
<sequence>MDTTASPLNALSADHGLLRFATFTISLYSQPFDCATATQNEDDNFTQGVRTHPAMASVDVRVGSCSGYLGHDSGLPRVQTLGRFARSANLDIPSTDRTPSIPRKVEQKAPVSHNVLPLELPTAASDVNPRAIDRKARLSASILQALGDRPDYARSVIDAINNLPEDQQKILRHGCPCVGRQDYCASDKVNEASRYDDGCSLSEEHCEDSNGSASCNESEDKSNDSGDEGSSASHYTELVDGDSSRSNKTRRSGQTGTTSSSSRSSKRTSSGKAPNKRMNGKGGGDGDDDDGHGGRKKRKKAPAGKGSTTSKHWLCPYYFICSDLPKSCLPLTTFDEFTDLMRHLERTHLRKPDVGGHQRDAQSFMSEETLKSVKDVVESLRGRCERNTADWHKKSLQLFRGIWGIIRPDTEFPFVSPFCEDLRTCSHQKRAILSSIYKTRAEIAHQNQRGRFTPGEEENIDIMMETIGIVQRLDEWARRGKQTETNESSPSIASDHVEPSGLHRDSTPPTALNQHTFAAADDTTNPAVHHNMAVPWPQTVAPGHPPPQFEQPAQIPTLHRPAAFHGTLQPSLRQEPSTSPLQSLWPAAATTMGPSFTPNLGDLHSGDGVGNYYVAPPPQSSPTGSFTTLGTLPTPNSTQSFAPGVLGNPIPALGWSDLAGSAAVGTQQPFNPEAWALWDVMKDHPDLDAYLLSSLNSPWGGN</sequence>
<dbReference type="EMBL" id="WIGO01000021">
    <property type="protein sequence ID" value="KAF6838029.1"/>
    <property type="molecule type" value="Genomic_DNA"/>
</dbReference>
<proteinExistence type="predicted"/>
<dbReference type="AlphaFoldDB" id="A0A8H6KUR2"/>
<protein>
    <submittedName>
        <fullName evidence="2">Uncharacterized protein</fullName>
    </submittedName>
</protein>
<feature type="region of interest" description="Disordered" evidence="1">
    <location>
        <begin position="478"/>
        <end position="512"/>
    </location>
</feature>
<feature type="compositionally biased region" description="Basic and acidic residues" evidence="1">
    <location>
        <begin position="199"/>
        <end position="208"/>
    </location>
</feature>
<accession>A0A8H6KUR2</accession>
<evidence type="ECO:0000256" key="1">
    <source>
        <dbReference type="SAM" id="MobiDB-lite"/>
    </source>
</evidence>
<dbReference type="Proteomes" id="UP000654918">
    <property type="component" value="Unassembled WGS sequence"/>
</dbReference>
<evidence type="ECO:0000313" key="2">
    <source>
        <dbReference type="EMBL" id="KAF6838029.1"/>
    </source>
</evidence>
<evidence type="ECO:0000313" key="3">
    <source>
        <dbReference type="Proteomes" id="UP000654918"/>
    </source>
</evidence>
<feature type="compositionally biased region" description="Low complexity" evidence="1">
    <location>
        <begin position="252"/>
        <end position="272"/>
    </location>
</feature>
<keyword evidence="3" id="KW-1185">Reference proteome</keyword>
<feature type="region of interest" description="Disordered" evidence="1">
    <location>
        <begin position="199"/>
        <end position="308"/>
    </location>
</feature>
<name>A0A8H6KUR2_9PEZI</name>
<organism evidence="2 3">
    <name type="scientific">Colletotrichum plurivorum</name>
    <dbReference type="NCBI Taxonomy" id="2175906"/>
    <lineage>
        <taxon>Eukaryota</taxon>
        <taxon>Fungi</taxon>
        <taxon>Dikarya</taxon>
        <taxon>Ascomycota</taxon>
        <taxon>Pezizomycotina</taxon>
        <taxon>Sordariomycetes</taxon>
        <taxon>Hypocreomycetidae</taxon>
        <taxon>Glomerellales</taxon>
        <taxon>Glomerellaceae</taxon>
        <taxon>Colletotrichum</taxon>
        <taxon>Colletotrichum orchidearum species complex</taxon>
    </lineage>
</organism>
<comment type="caution">
    <text evidence="2">The sequence shown here is derived from an EMBL/GenBank/DDBJ whole genome shotgun (WGS) entry which is preliminary data.</text>
</comment>
<feature type="compositionally biased region" description="Basic and acidic residues" evidence="1">
    <location>
        <begin position="495"/>
        <end position="506"/>
    </location>
</feature>